<dbReference type="InterPro" id="IPR001763">
    <property type="entry name" value="Rhodanese-like_dom"/>
</dbReference>
<evidence type="ECO:0000259" key="1">
    <source>
        <dbReference type="PROSITE" id="PS50206"/>
    </source>
</evidence>
<dbReference type="PROSITE" id="PS50206">
    <property type="entry name" value="RHODANESE_3"/>
    <property type="match status" value="1"/>
</dbReference>
<organism evidence="2 3">
    <name type="scientific">Acetobacterium wieringae</name>
    <dbReference type="NCBI Taxonomy" id="52694"/>
    <lineage>
        <taxon>Bacteria</taxon>
        <taxon>Bacillati</taxon>
        <taxon>Bacillota</taxon>
        <taxon>Clostridia</taxon>
        <taxon>Eubacteriales</taxon>
        <taxon>Eubacteriaceae</taxon>
        <taxon>Acetobacterium</taxon>
    </lineage>
</organism>
<keyword evidence="2" id="KW-0808">Transferase</keyword>
<feature type="domain" description="Rhodanese" evidence="1">
    <location>
        <begin position="29"/>
        <end position="114"/>
    </location>
</feature>
<dbReference type="STRING" id="52694.ACWI_08870"/>
<protein>
    <submittedName>
        <fullName evidence="2">Thiosulfate sulfurtransferase PspE</fullName>
        <ecNumber evidence="2">2.8.1.1</ecNumber>
    </submittedName>
</protein>
<dbReference type="Pfam" id="PF00581">
    <property type="entry name" value="Rhodanese"/>
    <property type="match status" value="1"/>
</dbReference>
<dbReference type="OrthoDB" id="9800872at2"/>
<comment type="caution">
    <text evidence="2">The sequence shown here is derived from an EMBL/GenBank/DDBJ whole genome shotgun (WGS) entry which is preliminary data.</text>
</comment>
<dbReference type="InterPro" id="IPR036873">
    <property type="entry name" value="Rhodanese-like_dom_sf"/>
</dbReference>
<dbReference type="Gene3D" id="3.40.250.10">
    <property type="entry name" value="Rhodanese-like domain"/>
    <property type="match status" value="1"/>
</dbReference>
<dbReference type="EMBL" id="LKEU01000018">
    <property type="protein sequence ID" value="OFV71582.1"/>
    <property type="molecule type" value="Genomic_DNA"/>
</dbReference>
<dbReference type="GO" id="GO:0004792">
    <property type="term" value="F:thiosulfate-cyanide sulfurtransferase activity"/>
    <property type="evidence" value="ECO:0007669"/>
    <property type="project" value="UniProtKB-EC"/>
</dbReference>
<dbReference type="AlphaFoldDB" id="A0A1F2PLG0"/>
<dbReference type="SMART" id="SM00450">
    <property type="entry name" value="RHOD"/>
    <property type="match status" value="1"/>
</dbReference>
<reference evidence="2 3" key="1">
    <citation type="submission" date="2015-09" db="EMBL/GenBank/DDBJ databases">
        <title>Genome sequence of Acetobacterium wieringae DSM 1911.</title>
        <authorList>
            <person name="Poehlein A."/>
            <person name="Bengelsdorf F.R."/>
            <person name="Schiel-Bengelsdorf B."/>
            <person name="Duerre P."/>
            <person name="Daniel R."/>
        </authorList>
    </citation>
    <scope>NUCLEOTIDE SEQUENCE [LARGE SCALE GENOMIC DNA]</scope>
    <source>
        <strain evidence="2 3">DSM 1911</strain>
    </source>
</reference>
<name>A0A1F2PLG0_9FIRM</name>
<dbReference type="PANTHER" id="PTHR44086:SF10">
    <property type="entry name" value="THIOSULFATE SULFURTRANSFERASE_RHODANESE-LIKE DOMAIN-CONTAINING PROTEIN 3"/>
    <property type="match status" value="1"/>
</dbReference>
<dbReference type="RefSeq" id="WP_070370229.1">
    <property type="nucleotide sequence ID" value="NZ_LKEU01000018.1"/>
</dbReference>
<dbReference type="EC" id="2.8.1.1" evidence="2"/>
<evidence type="ECO:0000313" key="2">
    <source>
        <dbReference type="EMBL" id="OFV71582.1"/>
    </source>
</evidence>
<dbReference type="Proteomes" id="UP000176244">
    <property type="component" value="Unassembled WGS sequence"/>
</dbReference>
<evidence type="ECO:0000313" key="3">
    <source>
        <dbReference type="Proteomes" id="UP000176244"/>
    </source>
</evidence>
<gene>
    <name evidence="2" type="primary">pspE_1</name>
    <name evidence="2" type="ORF">ACWI_08870</name>
</gene>
<sequence length="117" mass="12972">MLNLLLRKSESRHSVKKISPDQAKQQLETNQAIVLLDVREAAEYANAHIPGSINLPLSQVQRVEEIIPEKNTTVFVYCLSGGRSQGAASQMVKMGYQNVYNLGGINGWRYETVSGSH</sequence>
<dbReference type="CDD" id="cd00158">
    <property type="entry name" value="RHOD"/>
    <property type="match status" value="1"/>
</dbReference>
<accession>A0A1F2PLG0</accession>
<dbReference type="SUPFAM" id="SSF52821">
    <property type="entry name" value="Rhodanese/Cell cycle control phosphatase"/>
    <property type="match status" value="1"/>
</dbReference>
<dbReference type="PANTHER" id="PTHR44086">
    <property type="entry name" value="THIOSULFATE SULFURTRANSFERASE RDL2, MITOCHONDRIAL-RELATED"/>
    <property type="match status" value="1"/>
</dbReference>
<proteinExistence type="predicted"/>